<dbReference type="PANTHER" id="PTHR43674:SF2">
    <property type="entry name" value="BETA-UREIDOPROPIONASE"/>
    <property type="match status" value="1"/>
</dbReference>
<dbReference type="GO" id="GO:0016746">
    <property type="term" value="F:acyltransferase activity"/>
    <property type="evidence" value="ECO:0007669"/>
    <property type="project" value="UniProtKB-KW"/>
</dbReference>
<keyword evidence="3" id="KW-0808">Transferase</keyword>
<proteinExistence type="predicted"/>
<dbReference type="Gene3D" id="3.60.110.10">
    <property type="entry name" value="Carbon-nitrogen hydrolase"/>
    <property type="match status" value="1"/>
</dbReference>
<dbReference type="CDD" id="cd07197">
    <property type="entry name" value="nitrilase"/>
    <property type="match status" value="1"/>
</dbReference>
<protein>
    <submittedName>
        <fullName evidence="3">Nitrilase/cyanide hydratase and apolipoprotein N-acyltransferase</fullName>
    </submittedName>
</protein>
<accession>A0LFW1</accession>
<sequence>MKDHVRIAIIQPKPYPLFDDPRNLGHALQLLEKCRTEKLDIICFPEYFPFQGEKELGGAARQLKAYIVAGIVESDGDKLYNTATIFNRSGQILGRQRKRNVGSLERNELGISPGDGLFRAFVTDFGKIGLPVCIDFWGQPEAGRQLVDQGVEIIFNMSVFPVLRGHWKTGAMVRAFDNFVPVVGVNTADYNALLNGRRVHHHGGGSFVIGPPRMLDKDDFRRWVKGLDSLDPWVQIELDQLEQVYVGEVNLGSGNKFRKEFFDRFGFQRPV</sequence>
<dbReference type="InParanoid" id="A0LFW1"/>
<keyword evidence="1" id="KW-0378">Hydrolase</keyword>
<dbReference type="PROSITE" id="PS50263">
    <property type="entry name" value="CN_HYDROLASE"/>
    <property type="match status" value="1"/>
</dbReference>
<name>A0LFW1_SYNFM</name>
<dbReference type="KEGG" id="sfu:Sfum_0614"/>
<dbReference type="PANTHER" id="PTHR43674">
    <property type="entry name" value="NITRILASE C965.09-RELATED"/>
    <property type="match status" value="1"/>
</dbReference>
<dbReference type="RefSeq" id="WP_011697486.1">
    <property type="nucleotide sequence ID" value="NC_008554.1"/>
</dbReference>
<dbReference type="InterPro" id="IPR050345">
    <property type="entry name" value="Aliph_Amidase/BUP"/>
</dbReference>
<dbReference type="OrthoDB" id="9811121at2"/>
<dbReference type="AlphaFoldDB" id="A0LFW1"/>
<keyword evidence="3" id="KW-0012">Acyltransferase</keyword>
<dbReference type="STRING" id="335543.Sfum_0614"/>
<gene>
    <name evidence="3" type="ordered locus">Sfum_0614</name>
</gene>
<evidence type="ECO:0000313" key="3">
    <source>
        <dbReference type="EMBL" id="ABK16313.1"/>
    </source>
</evidence>
<keyword evidence="4" id="KW-1185">Reference proteome</keyword>
<dbReference type="InterPro" id="IPR036526">
    <property type="entry name" value="C-N_Hydrolase_sf"/>
</dbReference>
<dbReference type="eggNOG" id="COG0388">
    <property type="taxonomic scope" value="Bacteria"/>
</dbReference>
<dbReference type="Pfam" id="PF00795">
    <property type="entry name" value="CN_hydrolase"/>
    <property type="match status" value="1"/>
</dbReference>
<dbReference type="SUPFAM" id="SSF56317">
    <property type="entry name" value="Carbon-nitrogen hydrolase"/>
    <property type="match status" value="1"/>
</dbReference>
<reference evidence="3 4" key="1">
    <citation type="submission" date="2006-10" db="EMBL/GenBank/DDBJ databases">
        <title>Complete sequence of Syntrophobacter fumaroxidans MPOB.</title>
        <authorList>
            <consortium name="US DOE Joint Genome Institute"/>
            <person name="Copeland A."/>
            <person name="Lucas S."/>
            <person name="Lapidus A."/>
            <person name="Barry K."/>
            <person name="Detter J.C."/>
            <person name="Glavina del Rio T."/>
            <person name="Hammon N."/>
            <person name="Israni S."/>
            <person name="Pitluck S."/>
            <person name="Goltsman E.G."/>
            <person name="Martinez M."/>
            <person name="Schmutz J."/>
            <person name="Larimer F."/>
            <person name="Land M."/>
            <person name="Hauser L."/>
            <person name="Kyrpides N."/>
            <person name="Kim E."/>
            <person name="Boone D.R."/>
            <person name="Brockman F."/>
            <person name="Culley D."/>
            <person name="Ferry J."/>
            <person name="Gunsalus R."/>
            <person name="McInerney M.J."/>
            <person name="Morrison M."/>
            <person name="Plugge C."/>
            <person name="Rohlin L."/>
            <person name="Scholten J."/>
            <person name="Sieber J."/>
            <person name="Stams A.J.M."/>
            <person name="Worm P."/>
            <person name="Henstra A.M."/>
            <person name="Richardson P."/>
        </authorList>
    </citation>
    <scope>NUCLEOTIDE SEQUENCE [LARGE SCALE GENOMIC DNA]</scope>
    <source>
        <strain evidence="4">DSM 10017 / MPOB</strain>
    </source>
</reference>
<dbReference type="Proteomes" id="UP000001784">
    <property type="component" value="Chromosome"/>
</dbReference>
<feature type="domain" description="CN hydrolase" evidence="2">
    <location>
        <begin position="5"/>
        <end position="251"/>
    </location>
</feature>
<dbReference type="EMBL" id="CP000478">
    <property type="protein sequence ID" value="ABK16313.1"/>
    <property type="molecule type" value="Genomic_DNA"/>
</dbReference>
<dbReference type="GO" id="GO:0016811">
    <property type="term" value="F:hydrolase activity, acting on carbon-nitrogen (but not peptide) bonds, in linear amides"/>
    <property type="evidence" value="ECO:0007669"/>
    <property type="project" value="TreeGrafter"/>
</dbReference>
<dbReference type="InterPro" id="IPR003010">
    <property type="entry name" value="C-N_Hydrolase"/>
</dbReference>
<keyword evidence="3" id="KW-0449">Lipoprotein</keyword>
<organism evidence="3 4">
    <name type="scientific">Syntrophobacter fumaroxidans (strain DSM 10017 / MPOB)</name>
    <dbReference type="NCBI Taxonomy" id="335543"/>
    <lineage>
        <taxon>Bacteria</taxon>
        <taxon>Pseudomonadati</taxon>
        <taxon>Thermodesulfobacteriota</taxon>
        <taxon>Syntrophobacteria</taxon>
        <taxon>Syntrophobacterales</taxon>
        <taxon>Syntrophobacteraceae</taxon>
        <taxon>Syntrophobacter</taxon>
    </lineage>
</organism>
<dbReference type="HOGENOM" id="CLU_1026470_0_0_7"/>
<evidence type="ECO:0000259" key="2">
    <source>
        <dbReference type="PROSITE" id="PS50263"/>
    </source>
</evidence>
<evidence type="ECO:0000256" key="1">
    <source>
        <dbReference type="ARBA" id="ARBA00022801"/>
    </source>
</evidence>
<evidence type="ECO:0000313" key="4">
    <source>
        <dbReference type="Proteomes" id="UP000001784"/>
    </source>
</evidence>